<evidence type="ECO:0008006" key="4">
    <source>
        <dbReference type="Google" id="ProtNLM"/>
    </source>
</evidence>
<evidence type="ECO:0000313" key="2">
    <source>
        <dbReference type="EMBL" id="EAP86187.1"/>
    </source>
</evidence>
<keyword evidence="3" id="KW-1185">Reference proteome</keyword>
<dbReference type="KEGG" id="cat:CA2559_09141"/>
<keyword evidence="1" id="KW-1133">Transmembrane helix</keyword>
<dbReference type="RefSeq" id="WP_013187573.1">
    <property type="nucleotide sequence ID" value="NC_014230.1"/>
</dbReference>
<dbReference type="HOGENOM" id="CLU_107963_1_0_10"/>
<dbReference type="InterPro" id="IPR021314">
    <property type="entry name" value="DUF2911"/>
</dbReference>
<reference evidence="2 3" key="1">
    <citation type="journal article" date="2010" name="J. Bacteriol.">
        <title>The complete genome sequence of Croceibacter atlanticus HTCC2559T.</title>
        <authorList>
            <person name="Oh H.M."/>
            <person name="Kang I."/>
            <person name="Ferriera S."/>
            <person name="Giovannoni S.J."/>
            <person name="Cho J.C."/>
        </authorList>
    </citation>
    <scope>NUCLEOTIDE SEQUENCE [LARGE SCALE GENOMIC DNA]</scope>
    <source>
        <strain evidence="3">ATCC BAA-628 / HTCC2559 / KCTC 12090</strain>
    </source>
</reference>
<dbReference type="STRING" id="216432.CA2559_09141"/>
<dbReference type="AlphaFoldDB" id="A3UC36"/>
<evidence type="ECO:0000256" key="1">
    <source>
        <dbReference type="SAM" id="Phobius"/>
    </source>
</evidence>
<organism evidence="2 3">
    <name type="scientific">Croceibacter atlanticus (strain ATCC BAA-628 / JCM 21780 / CIP 108009 / IAM 15332 / KCTC 12090 / HTCC2559)</name>
    <dbReference type="NCBI Taxonomy" id="216432"/>
    <lineage>
        <taxon>Bacteria</taxon>
        <taxon>Pseudomonadati</taxon>
        <taxon>Bacteroidota</taxon>
        <taxon>Flavobacteriia</taxon>
        <taxon>Flavobacteriales</taxon>
        <taxon>Flavobacteriaceae</taxon>
        <taxon>Croceibacter</taxon>
    </lineage>
</organism>
<dbReference type="Pfam" id="PF11138">
    <property type="entry name" value="DUF2911"/>
    <property type="match status" value="1"/>
</dbReference>
<proteinExistence type="predicted"/>
<protein>
    <recommendedName>
        <fullName evidence="4">DUF2911 domain-containing protein</fullName>
    </recommendedName>
</protein>
<accession>A3UC36</accession>
<feature type="transmembrane region" description="Helical" evidence="1">
    <location>
        <begin position="6"/>
        <end position="23"/>
    </location>
</feature>
<dbReference type="eggNOG" id="COG0790">
    <property type="taxonomic scope" value="Bacteria"/>
</dbReference>
<keyword evidence="1" id="KW-0472">Membrane</keyword>
<keyword evidence="1" id="KW-0812">Transmembrane</keyword>
<dbReference type="EMBL" id="CP002046">
    <property type="protein sequence ID" value="EAP86187.1"/>
    <property type="molecule type" value="Genomic_DNA"/>
</dbReference>
<dbReference type="Proteomes" id="UP000002297">
    <property type="component" value="Chromosome"/>
</dbReference>
<evidence type="ECO:0000313" key="3">
    <source>
        <dbReference type="Proteomes" id="UP000002297"/>
    </source>
</evidence>
<name>A3UC36_CROAH</name>
<dbReference type="OrthoDB" id="187854at2"/>
<dbReference type="GeneID" id="89453576"/>
<gene>
    <name evidence="2" type="ordered locus">CA2559_09141</name>
</gene>
<sequence>MNKSLKWIIIGVATVLVLGYIGLQVMQYQTKKLSPEDTVVYDNGHLNLEIFYNRPYKKGRTIFGDLVPYNETWRTGANEQTTFTTNKNILVDGSLLEAGEYSLFTVPKEESWEIVFNNRAYSWGADWQTGKAPRIEKFDELVVEVPVNKNFKVTEQFTIDFKESENLILVLFSWDDVVVSLPITSAK</sequence>